<dbReference type="GO" id="GO:0003677">
    <property type="term" value="F:DNA binding"/>
    <property type="evidence" value="ECO:0007669"/>
    <property type="project" value="UniProtKB-KW"/>
</dbReference>
<dbReference type="CDD" id="cd06170">
    <property type="entry name" value="LuxR_C_like"/>
    <property type="match status" value="1"/>
</dbReference>
<dbReference type="InterPro" id="IPR001789">
    <property type="entry name" value="Sig_transdc_resp-reg_receiver"/>
</dbReference>
<evidence type="ECO:0000256" key="4">
    <source>
        <dbReference type="ARBA" id="ARBA00023163"/>
    </source>
</evidence>
<dbReference type="RefSeq" id="WP_115564101.1">
    <property type="nucleotide sequence ID" value="NZ_QRGR01000003.1"/>
</dbReference>
<dbReference type="InterPro" id="IPR000792">
    <property type="entry name" value="Tscrpt_reg_LuxR_C"/>
</dbReference>
<evidence type="ECO:0000256" key="5">
    <source>
        <dbReference type="PROSITE-ProRule" id="PRU00169"/>
    </source>
</evidence>
<reference evidence="9" key="1">
    <citation type="submission" date="2018-08" db="EMBL/GenBank/DDBJ databases">
        <authorList>
            <person name="Liu Z.-W."/>
            <person name="Du Z.-J."/>
        </authorList>
    </citation>
    <scope>NUCLEOTIDE SEQUENCE [LARGE SCALE GENOMIC DNA]</scope>
    <source>
        <strain evidence="9">H4X</strain>
    </source>
</reference>
<dbReference type="SUPFAM" id="SSF52172">
    <property type="entry name" value="CheY-like"/>
    <property type="match status" value="1"/>
</dbReference>
<evidence type="ECO:0000256" key="1">
    <source>
        <dbReference type="ARBA" id="ARBA00022553"/>
    </source>
</evidence>
<dbReference type="InterPro" id="IPR058245">
    <property type="entry name" value="NreC/VraR/RcsB-like_REC"/>
</dbReference>
<evidence type="ECO:0000259" key="6">
    <source>
        <dbReference type="PROSITE" id="PS50043"/>
    </source>
</evidence>
<dbReference type="PANTHER" id="PTHR43214:SF41">
    <property type="entry name" value="NITRATE_NITRITE RESPONSE REGULATOR PROTEIN NARP"/>
    <property type="match status" value="1"/>
</dbReference>
<dbReference type="Proteomes" id="UP000256708">
    <property type="component" value="Unassembled WGS sequence"/>
</dbReference>
<dbReference type="SMART" id="SM00421">
    <property type="entry name" value="HTH_LUXR"/>
    <property type="match status" value="1"/>
</dbReference>
<proteinExistence type="predicted"/>
<dbReference type="InterPro" id="IPR039420">
    <property type="entry name" value="WalR-like"/>
</dbReference>
<accession>A0A3D8LHG7</accession>
<dbReference type="PROSITE" id="PS50110">
    <property type="entry name" value="RESPONSE_REGULATORY"/>
    <property type="match status" value="1"/>
</dbReference>
<keyword evidence="3 8" id="KW-0238">DNA-binding</keyword>
<dbReference type="InterPro" id="IPR011006">
    <property type="entry name" value="CheY-like_superfamily"/>
</dbReference>
<dbReference type="Pfam" id="PF00072">
    <property type="entry name" value="Response_reg"/>
    <property type="match status" value="1"/>
</dbReference>
<dbReference type="Gene3D" id="3.40.50.2300">
    <property type="match status" value="1"/>
</dbReference>
<keyword evidence="2" id="KW-0805">Transcription regulation</keyword>
<dbReference type="OrthoDB" id="9797341at2"/>
<protein>
    <submittedName>
        <fullName evidence="8">DNA-binding response regulator</fullName>
    </submittedName>
</protein>
<dbReference type="EMBL" id="QRGR01000003">
    <property type="protein sequence ID" value="RDV16827.1"/>
    <property type="molecule type" value="Genomic_DNA"/>
</dbReference>
<dbReference type="SUPFAM" id="SSF46894">
    <property type="entry name" value="C-terminal effector domain of the bipartite response regulators"/>
    <property type="match status" value="1"/>
</dbReference>
<feature type="modified residue" description="4-aspartylphosphate" evidence="5">
    <location>
        <position position="54"/>
    </location>
</feature>
<dbReference type="SMART" id="SM00448">
    <property type="entry name" value="REC"/>
    <property type="match status" value="1"/>
</dbReference>
<dbReference type="Pfam" id="PF00196">
    <property type="entry name" value="GerE"/>
    <property type="match status" value="1"/>
</dbReference>
<comment type="caution">
    <text evidence="8">The sequence shown here is derived from an EMBL/GenBank/DDBJ whole genome shotgun (WGS) entry which is preliminary data.</text>
</comment>
<dbReference type="PROSITE" id="PS50043">
    <property type="entry name" value="HTH_LUXR_2"/>
    <property type="match status" value="1"/>
</dbReference>
<dbReference type="InterPro" id="IPR016032">
    <property type="entry name" value="Sig_transdc_resp-reg_C-effctor"/>
</dbReference>
<dbReference type="GO" id="GO:0006355">
    <property type="term" value="P:regulation of DNA-templated transcription"/>
    <property type="evidence" value="ECO:0007669"/>
    <property type="project" value="InterPro"/>
</dbReference>
<gene>
    <name evidence="8" type="ORF">DXT99_03345</name>
</gene>
<keyword evidence="1 5" id="KW-0597">Phosphoprotein</keyword>
<evidence type="ECO:0000313" key="8">
    <source>
        <dbReference type="EMBL" id="RDV16827.1"/>
    </source>
</evidence>
<dbReference type="GO" id="GO:0000160">
    <property type="term" value="P:phosphorelay signal transduction system"/>
    <property type="evidence" value="ECO:0007669"/>
    <property type="project" value="InterPro"/>
</dbReference>
<organism evidence="8 9">
    <name type="scientific">Pontibacter diazotrophicus</name>
    <dbReference type="NCBI Taxonomy" id="1400979"/>
    <lineage>
        <taxon>Bacteria</taxon>
        <taxon>Pseudomonadati</taxon>
        <taxon>Bacteroidota</taxon>
        <taxon>Cytophagia</taxon>
        <taxon>Cytophagales</taxon>
        <taxon>Hymenobacteraceae</taxon>
        <taxon>Pontibacter</taxon>
    </lineage>
</organism>
<dbReference type="AlphaFoldDB" id="A0A3D8LHG7"/>
<evidence type="ECO:0000259" key="7">
    <source>
        <dbReference type="PROSITE" id="PS50110"/>
    </source>
</evidence>
<dbReference type="PRINTS" id="PR00038">
    <property type="entry name" value="HTHLUXR"/>
</dbReference>
<feature type="domain" description="HTH luxR-type" evidence="6">
    <location>
        <begin position="150"/>
        <end position="215"/>
    </location>
</feature>
<feature type="domain" description="Response regulatory" evidence="7">
    <location>
        <begin position="3"/>
        <end position="119"/>
    </location>
</feature>
<evidence type="ECO:0000256" key="2">
    <source>
        <dbReference type="ARBA" id="ARBA00023015"/>
    </source>
</evidence>
<keyword evidence="9" id="KW-1185">Reference proteome</keyword>
<evidence type="ECO:0000313" key="9">
    <source>
        <dbReference type="Proteomes" id="UP000256708"/>
    </source>
</evidence>
<sequence>MIRLVLTDDHKIIREGIRALLTQDNSIEVAGEAASGRELLELLAHTPVDIVMLDISMPDLDGFETMKLLHKNHPGVKVLVLTMLNDERYVHQMLEVGAAGYLLKDTSTKEMQAAIKLIAGGMQYISPALTLNLLQKSKSAPHPLLSQGIIKKPFKELSKRETEILQLISEGHTNAEISEVLFTSKRTIETHRQNLLEKTKTKNTAALIKFAVLNGIIS</sequence>
<dbReference type="PANTHER" id="PTHR43214">
    <property type="entry name" value="TWO-COMPONENT RESPONSE REGULATOR"/>
    <property type="match status" value="1"/>
</dbReference>
<evidence type="ECO:0000256" key="3">
    <source>
        <dbReference type="ARBA" id="ARBA00023125"/>
    </source>
</evidence>
<name>A0A3D8LHG7_9BACT</name>
<dbReference type="CDD" id="cd17535">
    <property type="entry name" value="REC_NarL-like"/>
    <property type="match status" value="1"/>
</dbReference>
<keyword evidence="4" id="KW-0804">Transcription</keyword>